<evidence type="ECO:0000256" key="1">
    <source>
        <dbReference type="SAM" id="SignalP"/>
    </source>
</evidence>
<dbReference type="InterPro" id="IPR010239">
    <property type="entry name" value="CHP02001"/>
</dbReference>
<evidence type="ECO:0000313" key="2">
    <source>
        <dbReference type="EMBL" id="SEL45104.1"/>
    </source>
</evidence>
<protein>
    <recommendedName>
        <fullName evidence="4">Porin</fullName>
    </recommendedName>
</protein>
<evidence type="ECO:0008006" key="4">
    <source>
        <dbReference type="Google" id="ProtNLM"/>
    </source>
</evidence>
<accession>A0A1H7QBS0</accession>
<dbReference type="STRING" id="641665.GCA_002104455_00904"/>
<keyword evidence="1" id="KW-0732">Signal</keyword>
<evidence type="ECO:0000313" key="3">
    <source>
        <dbReference type="Proteomes" id="UP000199297"/>
    </source>
</evidence>
<dbReference type="OrthoDB" id="9793561at2"/>
<feature type="signal peptide" evidence="1">
    <location>
        <begin position="1"/>
        <end position="22"/>
    </location>
</feature>
<reference evidence="3" key="1">
    <citation type="submission" date="2016-10" db="EMBL/GenBank/DDBJ databases">
        <authorList>
            <person name="Varghese N."/>
            <person name="Submissions S."/>
        </authorList>
    </citation>
    <scope>NUCLEOTIDE SEQUENCE [LARGE SCALE GENOMIC DNA]</scope>
    <source>
        <strain evidence="3">CGMCC 1.9127</strain>
    </source>
</reference>
<dbReference type="NCBIfam" id="TIGR02001">
    <property type="entry name" value="gcw_chp"/>
    <property type="match status" value="1"/>
</dbReference>
<dbReference type="RefSeq" id="WP_085285294.1">
    <property type="nucleotide sequence ID" value="NZ_FOBI01000011.1"/>
</dbReference>
<dbReference type="EMBL" id="FOBI01000011">
    <property type="protein sequence ID" value="SEL45104.1"/>
    <property type="molecule type" value="Genomic_DNA"/>
</dbReference>
<proteinExistence type="predicted"/>
<dbReference type="AlphaFoldDB" id="A0A1H7QBS0"/>
<keyword evidence="3" id="KW-1185">Reference proteome</keyword>
<organism evidence="2 3">
    <name type="scientific">Colwellia chukchiensis</name>
    <dbReference type="NCBI Taxonomy" id="641665"/>
    <lineage>
        <taxon>Bacteria</taxon>
        <taxon>Pseudomonadati</taxon>
        <taxon>Pseudomonadota</taxon>
        <taxon>Gammaproteobacteria</taxon>
        <taxon>Alteromonadales</taxon>
        <taxon>Colwelliaceae</taxon>
        <taxon>Colwellia</taxon>
    </lineage>
</organism>
<sequence>MKNLKQIAAAIALATAAPQAFAELSVTGTLTSDYVFRGVSQTDSSAAVQVGVDYEHENGFFCWCLGIKR</sequence>
<feature type="chain" id="PRO_5011651394" description="Porin" evidence="1">
    <location>
        <begin position="23"/>
        <end position="69"/>
    </location>
</feature>
<dbReference type="Pfam" id="PF09694">
    <property type="entry name" value="Gcw_chp"/>
    <property type="match status" value="1"/>
</dbReference>
<gene>
    <name evidence="2" type="ORF">SAMN05216262_11141</name>
</gene>
<dbReference type="Proteomes" id="UP000199297">
    <property type="component" value="Unassembled WGS sequence"/>
</dbReference>
<name>A0A1H7QBS0_9GAMM</name>